<evidence type="ECO:0000256" key="3">
    <source>
        <dbReference type="ARBA" id="ARBA00023015"/>
    </source>
</evidence>
<evidence type="ECO:0000313" key="13">
    <source>
        <dbReference type="EMBL" id="SAL98139.1"/>
    </source>
</evidence>
<evidence type="ECO:0000259" key="9">
    <source>
        <dbReference type="Pfam" id="PF16415"/>
    </source>
</evidence>
<dbReference type="Pfam" id="PF16418">
    <property type="entry name" value="CNOT1_HEAT"/>
    <property type="match status" value="1"/>
</dbReference>
<dbReference type="InterPro" id="IPR032194">
    <property type="entry name" value="CNOT1_HEAT"/>
</dbReference>
<dbReference type="Gene3D" id="1.25.40.840">
    <property type="entry name" value="CCR4-NOT transcription complex subunit 1 TTP binding domain"/>
    <property type="match status" value="1"/>
</dbReference>
<dbReference type="Pfam" id="PF16415">
    <property type="entry name" value="CNOT1_CAF1_bind"/>
    <property type="match status" value="1"/>
</dbReference>
<gene>
    <name evidence="13" type="primary">ABSGL_03666.1 scaffold 4609</name>
</gene>
<keyword evidence="14" id="KW-1185">Reference proteome</keyword>
<protein>
    <recommendedName>
        <fullName evidence="15">CCR4-Not complex component Not1 C-terminal domain-containing protein</fullName>
    </recommendedName>
</protein>
<evidence type="ECO:0000256" key="6">
    <source>
        <dbReference type="SAM" id="MobiDB-lite"/>
    </source>
</evidence>
<dbReference type="OrthoDB" id="1933107at2759"/>
<sequence length="2109" mass="237772">MNTKVTLQQQTASSFTSIVKAQITLLLTHLNPDNYTATTLEISNIVDIHGSVIQQHLFYYALSERYKEPQSDDTHLELVSRILKDNIHVTLHNKQVSSLINFGEALLQFICPSTLTSRKPPLFDLTTLLQQLGFDSFDKLAIASHLFLHCKSQPFTLQAKELIHDNFISGTEILSDLQTARQTPRQTALIWPIDLIKHIIDTNDHSILSTEDIRYYTSTVSPLLLTDKSPLDEIHQYLNKMAENNNNNNNNNSNNDNSDNSKSNDGTLSKLILEAGYDCCTSTQSVKDLLAKFNNKVTEKDVAGSLGCMARSYVNMTGIGDGSTSGSNWDVEVFVSVLKEKYPDLDWYKVVESFDYEHFFLYDAKGLDVLIRAWNEYSKTEPFPANKFFGQWNNLKGQLSALYQMANVSTDVLSLVKCSKRKVIELADFQASNQNIQAMAAQLVNTQLNSLDLIECVIDLADSSVADDVSIFLEMMAHKSPELVFIGLIQIQPIKSSLHKKLLRRLLLMYLNGSPGNTFALTRLWQVNPDFLANSFRELYNKDATTLTRILDVVQELKILPQVLEMEPNFFAIDLVALASRKDYINLEKWLQEKCGNLKDTFIRSCLDLLAQKISAEMSRQETNAPPTTIPLSLESMATFLKVLSECPMSQENGEMLKEVQSVCLQTYPKLMNIRTQAEPGSTGGEVSFKPDVEEEANSYYERIYSGKMTIDEMIERLKTFSKSKNPNEQDVFACMIHNLFDEYHFFPKYPDKELAITSILFGSLIQHQLVSYVPLGIALRCVLDALGNPAGSKMYNFGTQALAQFQQRLPEWPQYCAHLLQIPHLRHSNPDLIRLVNAALQNSQVTPGPQDDGAILPNPAAIAQQPSDMVRDQQQQQPQPLQSAQPQQSQQPEQHMVFTSLHVPDIPTHRSSRDDEINIQYETPSEAIQDKVLFIINNVARNNLDTKLAELIEYLDKPSYQWFSNYLVVKRASIEPNYHDLYLLLLDVIDSRLLQEHVLRETFANIQILLNSEKTVSSSSERSLLKNLGSWLDIEATSVLKNRRPRGSSQQNTIMDAVVQGDTSVMLPNNGRSPMNNHLLPSLEGEMDDGQIALPNLAPYVTFNPQVILYSTQPGAKQLVLQAINMSIREIIEPVVDRSVAIAAVSSRELVAKDFAMESDENKMRKAAHLMVQNLAGSLAMVTCKEPLRLALATNLRNIFMANGLAENLVEQAVHLTVSDNLDLVCTVIEKAAMEKATIEVDEHLMTAFTNRKKHRDQRSSQPYYDVDIFSASRYPASLPEALRAKPDGLQANQLRIYEDFARVSRGAPPPPLPPQINHGFDMNHGGRGAMNAMDSTMGYGFGNNMATGSHLTDGNAMGFDAGPPPNQVSAHQILERFAQCITELEKQVLSPQVAQISSFQALPPMHDIRVIIRQVPLLALSSFDKVEAARTFAQKVVQLLYKSDTQLAREMYVVLLEQLCEVSPSVGTLVTQWLTHADDERKYNVPVTVALIKAGLINLAEQDQELGTLIDSGRTSAIDFTARLIRACLYGDETTPLATRQDFVASLDAFSRLRNNVPDSVIMLLEEMRRHAAAGQQDLGAIGNEGAGDDANLREQLQFLFAEWVHLVQHPNTTEKVQQNFVTQLSQQNFFAVDGMSSLFYRVCLEASIQHAIKYKQMPGSGGNQPPVMAAASLAYQPIDAFSKLVVELLQHQQLSSPESAKQPNSAKLAQFSKILSVIVLILAQHHEQRRQQFDQRPFLRLFTSLLTDLHVAEQQLQGVYIPVLITLANTLYTLQPSCFPGFTFAWLQIVSHRLFMPKLLLAENQKGWPTFEKLLIGLIQFLVPFLRNAELKDTTRMLYRGTLRVLLVLLHDFPEFLCDYHYSFCDVIPSSCIQLRNLILSAFPRNMRLPDPFTPNLKVDLLPEIKQSPRIMSDYESTLEVDQFKKDIDRYLLETQDKAFLTQLTAKLTLKDEAATIGEGKYDVSMINALVFYIGVTSITQNIPGNQGAAIEIFQHLLVELDSEGRYLFLSAIANQLRYPNSHTHYFSCVLLYLFAESNKEVIKEQITRVLLERLIVNRPHPWGLLITFIELIKNPRYNFWNHSFTRCATDIERLFESVSRSINQI</sequence>
<feature type="compositionally biased region" description="Low complexity" evidence="6">
    <location>
        <begin position="244"/>
        <end position="264"/>
    </location>
</feature>
<evidence type="ECO:0000259" key="8">
    <source>
        <dbReference type="Pfam" id="PF12842"/>
    </source>
</evidence>
<evidence type="ECO:0000256" key="4">
    <source>
        <dbReference type="ARBA" id="ARBA00023163"/>
    </source>
</evidence>
<dbReference type="GO" id="GO:0000932">
    <property type="term" value="C:P-body"/>
    <property type="evidence" value="ECO:0007669"/>
    <property type="project" value="TreeGrafter"/>
</dbReference>
<dbReference type="FunFam" id="1.25.40.800:FF:000001">
    <property type="entry name" value="CCR4-NOT transcription complex subunit 1"/>
    <property type="match status" value="1"/>
</dbReference>
<keyword evidence="2" id="KW-0678">Repressor</keyword>
<organism evidence="13">
    <name type="scientific">Absidia glauca</name>
    <name type="common">Pin mould</name>
    <dbReference type="NCBI Taxonomy" id="4829"/>
    <lineage>
        <taxon>Eukaryota</taxon>
        <taxon>Fungi</taxon>
        <taxon>Fungi incertae sedis</taxon>
        <taxon>Mucoromycota</taxon>
        <taxon>Mucoromycotina</taxon>
        <taxon>Mucoromycetes</taxon>
        <taxon>Mucorales</taxon>
        <taxon>Cunninghamellaceae</taxon>
        <taxon>Absidia</taxon>
    </lineage>
</organism>
<comment type="subcellular location">
    <subcellularLocation>
        <location evidence="1">Nucleus</location>
    </subcellularLocation>
</comment>
<evidence type="ECO:0000313" key="14">
    <source>
        <dbReference type="Proteomes" id="UP000078561"/>
    </source>
</evidence>
<dbReference type="Gene3D" id="1.25.40.180">
    <property type="match status" value="1"/>
</dbReference>
<keyword evidence="4" id="KW-0804">Transcription</keyword>
<evidence type="ECO:0000259" key="12">
    <source>
        <dbReference type="Pfam" id="PF25097"/>
    </source>
</evidence>
<proteinExistence type="predicted"/>
<dbReference type="InterPro" id="IPR032191">
    <property type="entry name" value="CNOT1_CAF1_bind"/>
</dbReference>
<dbReference type="CDD" id="cd20710">
    <property type="entry name" value="NOT1_connector"/>
    <property type="match status" value="1"/>
</dbReference>
<evidence type="ECO:0008006" key="15">
    <source>
        <dbReference type="Google" id="ProtNLM"/>
    </source>
</evidence>
<dbReference type="InterPro" id="IPR038535">
    <property type="entry name" value="CNOT1_TTP_bind_sf"/>
</dbReference>
<feature type="domain" description="CCR4-Not complex component Not1 C-terminal" evidence="7">
    <location>
        <begin position="1750"/>
        <end position="2102"/>
    </location>
</feature>
<evidence type="ECO:0000256" key="2">
    <source>
        <dbReference type="ARBA" id="ARBA00022491"/>
    </source>
</evidence>
<dbReference type="GO" id="GO:0005634">
    <property type="term" value="C:nucleus"/>
    <property type="evidence" value="ECO:0007669"/>
    <property type="project" value="UniProtKB-SubCell"/>
</dbReference>
<dbReference type="FunFam" id="1.25.40.840:FF:000003">
    <property type="entry name" value="Transcription regulator"/>
    <property type="match status" value="1"/>
</dbReference>
<dbReference type="Gene3D" id="1.25.40.800">
    <property type="match status" value="1"/>
</dbReference>
<evidence type="ECO:0000256" key="1">
    <source>
        <dbReference type="ARBA" id="ARBA00004123"/>
    </source>
</evidence>
<evidence type="ECO:0000259" key="11">
    <source>
        <dbReference type="Pfam" id="PF16418"/>
    </source>
</evidence>
<feature type="region of interest" description="Disordered" evidence="6">
    <location>
        <begin position="242"/>
        <end position="264"/>
    </location>
</feature>
<dbReference type="InterPro" id="IPR032193">
    <property type="entry name" value="CNOT1_TTP_bind"/>
</dbReference>
<dbReference type="Pfam" id="PF12842">
    <property type="entry name" value="DUF3819"/>
    <property type="match status" value="1"/>
</dbReference>
<dbReference type="STRING" id="4829.A0A163KT14"/>
<feature type="domain" description="CCR4-NOT transcription complex subunit 1-like NOT1 connector" evidence="12">
    <location>
        <begin position="1395"/>
        <end position="1572"/>
    </location>
</feature>
<evidence type="ECO:0000259" key="10">
    <source>
        <dbReference type="Pfam" id="PF16417"/>
    </source>
</evidence>
<dbReference type="GO" id="GO:0060090">
    <property type="term" value="F:molecular adaptor activity"/>
    <property type="evidence" value="ECO:0007669"/>
    <property type="project" value="TreeGrafter"/>
</dbReference>
<feature type="domain" description="CCR4-NOT transcription complex subunit 1 HEAT repeat" evidence="11">
    <location>
        <begin position="501"/>
        <end position="644"/>
    </location>
</feature>
<keyword evidence="3" id="KW-0805">Transcription regulation</keyword>
<dbReference type="Gene3D" id="1.25.40.790">
    <property type="match status" value="1"/>
</dbReference>
<feature type="domain" description="CCR4-NOT transcription complex subunit 1 CAF1-binding" evidence="9">
    <location>
        <begin position="922"/>
        <end position="1033"/>
    </location>
</feature>
<dbReference type="EMBL" id="LT552047">
    <property type="protein sequence ID" value="SAL98139.1"/>
    <property type="molecule type" value="Genomic_DNA"/>
</dbReference>
<reference evidence="13" key="1">
    <citation type="submission" date="2016-04" db="EMBL/GenBank/DDBJ databases">
        <authorList>
            <person name="Evans L.H."/>
            <person name="Alamgir A."/>
            <person name="Owens N."/>
            <person name="Weber N.D."/>
            <person name="Virtaneva K."/>
            <person name="Barbian K."/>
            <person name="Babar A."/>
            <person name="Rosenke K."/>
        </authorList>
    </citation>
    <scope>NUCLEOTIDE SEQUENCE [LARGE SCALE GENOMIC DNA]</scope>
    <source>
        <strain evidence="13">CBS 101.48</strain>
    </source>
</reference>
<dbReference type="GO" id="GO:0017148">
    <property type="term" value="P:negative regulation of translation"/>
    <property type="evidence" value="ECO:0007669"/>
    <property type="project" value="InterPro"/>
</dbReference>
<feature type="region of interest" description="Disordered" evidence="6">
    <location>
        <begin position="866"/>
        <end position="895"/>
    </location>
</feature>
<dbReference type="PANTHER" id="PTHR13162:SF8">
    <property type="entry name" value="CCR4-NOT TRANSCRIPTION COMPLEX SUBUNIT 1"/>
    <property type="match status" value="1"/>
</dbReference>
<evidence type="ECO:0000256" key="5">
    <source>
        <dbReference type="ARBA" id="ARBA00023242"/>
    </source>
</evidence>
<dbReference type="InterPro" id="IPR040398">
    <property type="entry name" value="Not1"/>
</dbReference>
<feature type="domain" description="CCR4-NOT transcription complex subunit 1 TTP binding" evidence="10">
    <location>
        <begin position="684"/>
        <end position="845"/>
    </location>
</feature>
<name>A0A163KT14_ABSGL</name>
<dbReference type="GO" id="GO:0000288">
    <property type="term" value="P:nuclear-transcribed mRNA catabolic process, deadenylation-dependent decay"/>
    <property type="evidence" value="ECO:0007669"/>
    <property type="project" value="TreeGrafter"/>
</dbReference>
<dbReference type="FunCoup" id="A0A163KT14">
    <property type="interactions" value="890"/>
</dbReference>
<dbReference type="Pfam" id="PF16417">
    <property type="entry name" value="CNOT1_TTP_bind"/>
    <property type="match status" value="1"/>
</dbReference>
<dbReference type="Pfam" id="PF25097">
    <property type="entry name" value="ARM_Cnot1"/>
    <property type="match status" value="1"/>
</dbReference>
<dbReference type="InterPro" id="IPR024557">
    <property type="entry name" value="CNOT1_dom_4"/>
</dbReference>
<keyword evidence="5" id="KW-0539">Nucleus</keyword>
<dbReference type="InParanoid" id="A0A163KT14"/>
<dbReference type="Proteomes" id="UP000078561">
    <property type="component" value="Unassembled WGS sequence"/>
</dbReference>
<dbReference type="GO" id="GO:0030015">
    <property type="term" value="C:CCR4-NOT core complex"/>
    <property type="evidence" value="ECO:0007669"/>
    <property type="project" value="InterPro"/>
</dbReference>
<accession>A0A163KT14</accession>
<evidence type="ECO:0000259" key="7">
    <source>
        <dbReference type="Pfam" id="PF04054"/>
    </source>
</evidence>
<dbReference type="Pfam" id="PF04054">
    <property type="entry name" value="Not1"/>
    <property type="match status" value="1"/>
</dbReference>
<dbReference type="InterPro" id="IPR007196">
    <property type="entry name" value="CCR4-Not_Not1_C"/>
</dbReference>
<feature type="domain" description="CCR4-NOT transcription complex subunit 1" evidence="8">
    <location>
        <begin position="1117"/>
        <end position="1257"/>
    </location>
</feature>
<dbReference type="InterPro" id="IPR055454">
    <property type="entry name" value="CNOT1-like_NOT1_connector"/>
</dbReference>
<dbReference type="OMA" id="VECHYQL"/>
<dbReference type="PANTHER" id="PTHR13162">
    <property type="entry name" value="CCR4-NOT TRANSCRIPTION COMPLEX"/>
    <property type="match status" value="1"/>
</dbReference>